<keyword evidence="7" id="KW-0746">Sphingolipid metabolism</keyword>
<keyword evidence="4 7" id="KW-0378">Hydrolase</keyword>
<keyword evidence="6" id="KW-0862">Zinc</keyword>
<feature type="compositionally biased region" description="Polar residues" evidence="8">
    <location>
        <begin position="206"/>
        <end position="217"/>
    </location>
</feature>
<dbReference type="InterPro" id="IPR006823">
    <property type="entry name" value="Ceramidase_alk"/>
</dbReference>
<evidence type="ECO:0000256" key="5">
    <source>
        <dbReference type="PIRSR" id="PIRSR606823-1"/>
    </source>
</evidence>
<comment type="catalytic activity">
    <reaction evidence="7">
        <text>an N-acylsphing-4-enine + H2O = sphing-4-enine + a fatty acid</text>
        <dbReference type="Rhea" id="RHEA:20856"/>
        <dbReference type="ChEBI" id="CHEBI:15377"/>
        <dbReference type="ChEBI" id="CHEBI:28868"/>
        <dbReference type="ChEBI" id="CHEBI:52639"/>
        <dbReference type="ChEBI" id="CHEBI:57756"/>
        <dbReference type="EC" id="3.5.1.23"/>
    </reaction>
</comment>
<comment type="caution">
    <text evidence="12">The sequence shown here is derived from an EMBL/GenBank/DDBJ whole genome shotgun (WGS) entry which is preliminary data.</text>
</comment>
<dbReference type="Pfam" id="PF17048">
    <property type="entry name" value="Ceramidse_alk_C"/>
    <property type="match status" value="1"/>
</dbReference>
<dbReference type="InterPro" id="IPR038445">
    <property type="entry name" value="NCDase_C_sf"/>
</dbReference>
<feature type="region of interest" description="Disordered" evidence="8">
    <location>
        <begin position="206"/>
        <end position="225"/>
    </location>
</feature>
<evidence type="ECO:0000256" key="1">
    <source>
        <dbReference type="ARBA" id="ARBA00009835"/>
    </source>
</evidence>
<dbReference type="InterPro" id="IPR031329">
    <property type="entry name" value="NEUT/ALK_ceramidase_N"/>
</dbReference>
<evidence type="ECO:0000313" key="12">
    <source>
        <dbReference type="EMBL" id="KAK3911275.1"/>
    </source>
</evidence>
<feature type="domain" description="Neutral/alkaline non-lysosomal ceramidase N-terminal" evidence="10">
    <location>
        <begin position="56"/>
        <end position="564"/>
    </location>
</feature>
<keyword evidence="13" id="KW-1185">Reference proteome</keyword>
<dbReference type="Proteomes" id="UP001219518">
    <property type="component" value="Unassembled WGS sequence"/>
</dbReference>
<evidence type="ECO:0000259" key="10">
    <source>
        <dbReference type="Pfam" id="PF04734"/>
    </source>
</evidence>
<dbReference type="PANTHER" id="PTHR12670">
    <property type="entry name" value="CERAMIDASE"/>
    <property type="match status" value="1"/>
</dbReference>
<proteinExistence type="inferred from homology"/>
<protein>
    <recommendedName>
        <fullName evidence="3 7">Neutral ceramidase</fullName>
        <ecNumber evidence="2 7">3.5.1.23</ecNumber>
    </recommendedName>
</protein>
<dbReference type="PROSITE" id="PS51257">
    <property type="entry name" value="PROKAR_LIPOPROTEIN"/>
    <property type="match status" value="1"/>
</dbReference>
<feature type="chain" id="PRO_5041898079" description="Neutral ceramidase" evidence="9">
    <location>
        <begin position="50"/>
        <end position="742"/>
    </location>
</feature>
<evidence type="ECO:0000256" key="9">
    <source>
        <dbReference type="SAM" id="SignalP"/>
    </source>
</evidence>
<dbReference type="Gene3D" id="2.60.40.2300">
    <property type="entry name" value="Neutral/alkaline non-lysosomal ceramidase, C-terminal domain"/>
    <property type="match status" value="1"/>
</dbReference>
<dbReference type="PANTHER" id="PTHR12670:SF1">
    <property type="entry name" value="NEUTRAL CERAMIDASE"/>
    <property type="match status" value="1"/>
</dbReference>
<dbReference type="GO" id="GO:0017040">
    <property type="term" value="F:N-acylsphingosine amidohydrolase activity"/>
    <property type="evidence" value="ECO:0007669"/>
    <property type="project" value="UniProtKB-UniRule"/>
</dbReference>
<dbReference type="InterPro" id="IPR031331">
    <property type="entry name" value="NEUT/ALK_ceramidase_C"/>
</dbReference>
<evidence type="ECO:0000256" key="3">
    <source>
        <dbReference type="ARBA" id="ARBA00019235"/>
    </source>
</evidence>
<feature type="active site" description="Nucleophile" evidence="5">
    <location>
        <position position="305"/>
    </location>
</feature>
<gene>
    <name evidence="12" type="ORF">KUF71_021056</name>
</gene>
<evidence type="ECO:0000259" key="11">
    <source>
        <dbReference type="Pfam" id="PF17048"/>
    </source>
</evidence>
<feature type="binding site" evidence="6">
    <location>
        <position position="253"/>
    </location>
    <ligand>
        <name>Zn(2+)</name>
        <dbReference type="ChEBI" id="CHEBI:29105"/>
    </ligand>
</feature>
<evidence type="ECO:0000256" key="4">
    <source>
        <dbReference type="ARBA" id="ARBA00022801"/>
    </source>
</evidence>
<reference evidence="12" key="1">
    <citation type="submission" date="2021-07" db="EMBL/GenBank/DDBJ databases">
        <authorList>
            <person name="Catto M.A."/>
            <person name="Jacobson A."/>
            <person name="Kennedy G."/>
            <person name="Labadie P."/>
            <person name="Hunt B.G."/>
            <person name="Srinivasan R."/>
        </authorList>
    </citation>
    <scope>NUCLEOTIDE SEQUENCE</scope>
    <source>
        <strain evidence="12">PL_HMW_Pooled</strain>
        <tissue evidence="12">Head</tissue>
    </source>
</reference>
<dbReference type="GO" id="GO:0016020">
    <property type="term" value="C:membrane"/>
    <property type="evidence" value="ECO:0007669"/>
    <property type="project" value="GOC"/>
</dbReference>
<feature type="signal peptide" evidence="9">
    <location>
        <begin position="1"/>
        <end position="49"/>
    </location>
</feature>
<comment type="similarity">
    <text evidence="1 7">Belongs to the neutral ceramidase family.</text>
</comment>
<evidence type="ECO:0000256" key="7">
    <source>
        <dbReference type="RuleBase" id="RU366019"/>
    </source>
</evidence>
<name>A0AAE1GXS7_9NEOP</name>
<reference evidence="12" key="2">
    <citation type="journal article" date="2023" name="BMC Genomics">
        <title>Pest status, molecular evolution, and epigenetic factors derived from the genome assembly of Frankliniella fusca, a thysanopteran phytovirus vector.</title>
        <authorList>
            <person name="Catto M.A."/>
            <person name="Labadie P.E."/>
            <person name="Jacobson A.L."/>
            <person name="Kennedy G.G."/>
            <person name="Srinivasan R."/>
            <person name="Hunt B.G."/>
        </authorList>
    </citation>
    <scope>NUCLEOTIDE SEQUENCE</scope>
    <source>
        <strain evidence="12">PL_HMW_Pooled</strain>
    </source>
</reference>
<feature type="region of interest" description="Disordered" evidence="8">
    <location>
        <begin position="1"/>
        <end position="24"/>
    </location>
</feature>
<feature type="domain" description="Neutral/alkaline non-lysosomal ceramidase C-terminal" evidence="11">
    <location>
        <begin position="569"/>
        <end position="727"/>
    </location>
</feature>
<dbReference type="Pfam" id="PF04734">
    <property type="entry name" value="Ceramidase_alk"/>
    <property type="match status" value="1"/>
</dbReference>
<evidence type="ECO:0000256" key="6">
    <source>
        <dbReference type="PIRSR" id="PIRSR606823-2"/>
    </source>
</evidence>
<dbReference type="GO" id="GO:0046512">
    <property type="term" value="P:sphingosine biosynthetic process"/>
    <property type="evidence" value="ECO:0007669"/>
    <property type="project" value="TreeGrafter"/>
</dbReference>
<dbReference type="EMBL" id="JAHWGI010000256">
    <property type="protein sequence ID" value="KAK3911275.1"/>
    <property type="molecule type" value="Genomic_DNA"/>
</dbReference>
<evidence type="ECO:0000256" key="8">
    <source>
        <dbReference type="SAM" id="MobiDB-lite"/>
    </source>
</evidence>
<evidence type="ECO:0000256" key="2">
    <source>
        <dbReference type="ARBA" id="ARBA00011891"/>
    </source>
</evidence>
<keyword evidence="6" id="KW-0479">Metal-binding</keyword>
<sequence>MAAARPGRGLGRGRGPPDRGRGGRPLTLAPLAAACLLLALITPPPGTLAAGPGPGYLLGVGIADVTGPAAEVNFMGYASPSQKGQGIHTRQFSRAFIFQDAAGARLAFVSIDVGMIGSGVRKEVLKRLEPLGYTDNNLMLSGTHTHSAPGGFLQHLLFDITTLGFIKESFDGLVEGITLSVQRAHNSVAPGRLLFTRGALHGVSVNRSPTAYRNNPQAERDRYTSDTDDDMLQLRLVREDGRPLGVINWFAVHPTSMNNTNKLVSSDNVGAASLFFERKMNGMEAIVGKGPFVAAFASSNLGDVSPNTRGPRCQYSGKDCEMGTSSCPGNEACIASGPGADMFESTRIIADRLASKAWELWTTARARELTGPLFAVHQYTEMPGQEAEFFDVRSNSVSKVRACLPAMGYSFAAGTTDGAGAFQFQQGTRSTNPLWNSLRNFIMEPSKGQVACHGAKPILLTTGEMNFPFQWQPTIVSHQLAVLGDLALACVPGEFTTMAGRRLRSAVHEALQAGPQPTRGPEDVVVVGLCNTYSDYITTPEEYEVQRYEGASTIYGPHTLTVHLKMYRALAASVVRRAPPDPGPTPPEMMNDLITLLPPVLFDTPVWERSFGDVLEQPEEVYGPGDIVHVSFVSGHLRNNPRREDTFLTVERREREGWRVVATDANWETKLMWERVSAILGSSRVIVQWTVPMDAPEGEYRISHFGHYKKLFSDIIPYSGTSKVFRVTNDIDTGAAEELFGK</sequence>
<comment type="cofactor">
    <cofactor evidence="6">
        <name>Zn(2+)</name>
        <dbReference type="ChEBI" id="CHEBI:29105"/>
    </cofactor>
    <text evidence="6">Binds 1 zinc ion per subunit.</text>
</comment>
<accession>A0AAE1GXS7</accession>
<feature type="binding site" evidence="6">
    <location>
        <position position="144"/>
    </location>
    <ligand>
        <name>Zn(2+)</name>
        <dbReference type="ChEBI" id="CHEBI:29105"/>
    </ligand>
</feature>
<dbReference type="EC" id="3.5.1.23" evidence="2 7"/>
<feature type="binding site" evidence="6">
    <location>
        <position position="494"/>
    </location>
    <ligand>
        <name>Zn(2+)</name>
        <dbReference type="ChEBI" id="CHEBI:29105"/>
    </ligand>
</feature>
<dbReference type="GO" id="GO:0046872">
    <property type="term" value="F:metal ion binding"/>
    <property type="evidence" value="ECO:0007669"/>
    <property type="project" value="UniProtKB-KW"/>
</dbReference>
<feature type="binding site" evidence="6">
    <location>
        <position position="536"/>
    </location>
    <ligand>
        <name>Zn(2+)</name>
        <dbReference type="ChEBI" id="CHEBI:29105"/>
    </ligand>
</feature>
<dbReference type="GO" id="GO:0046514">
    <property type="term" value="P:ceramide catabolic process"/>
    <property type="evidence" value="ECO:0007669"/>
    <property type="project" value="InterPro"/>
</dbReference>
<dbReference type="GO" id="GO:0005576">
    <property type="term" value="C:extracellular region"/>
    <property type="evidence" value="ECO:0007669"/>
    <property type="project" value="TreeGrafter"/>
</dbReference>
<dbReference type="AlphaFoldDB" id="A0AAE1GXS7"/>
<evidence type="ECO:0000313" key="13">
    <source>
        <dbReference type="Proteomes" id="UP001219518"/>
    </source>
</evidence>
<organism evidence="12 13">
    <name type="scientific">Frankliniella fusca</name>
    <dbReference type="NCBI Taxonomy" id="407009"/>
    <lineage>
        <taxon>Eukaryota</taxon>
        <taxon>Metazoa</taxon>
        <taxon>Ecdysozoa</taxon>
        <taxon>Arthropoda</taxon>
        <taxon>Hexapoda</taxon>
        <taxon>Insecta</taxon>
        <taxon>Pterygota</taxon>
        <taxon>Neoptera</taxon>
        <taxon>Paraneoptera</taxon>
        <taxon>Thysanoptera</taxon>
        <taxon>Terebrantia</taxon>
        <taxon>Thripoidea</taxon>
        <taxon>Thripidae</taxon>
        <taxon>Frankliniella</taxon>
    </lineage>
</organism>
<dbReference type="GO" id="GO:0042759">
    <property type="term" value="P:long-chain fatty acid biosynthetic process"/>
    <property type="evidence" value="ECO:0007669"/>
    <property type="project" value="TreeGrafter"/>
</dbReference>
<keyword evidence="9" id="KW-0732">Signal</keyword>
<keyword evidence="7" id="KW-0443">Lipid metabolism</keyword>